<reference evidence="2" key="1">
    <citation type="journal article" date="2021" name="PeerJ">
        <title>Extensive microbial diversity within the chicken gut microbiome revealed by metagenomics and culture.</title>
        <authorList>
            <person name="Gilroy R."/>
            <person name="Ravi A."/>
            <person name="Getino M."/>
            <person name="Pursley I."/>
            <person name="Horton D.L."/>
            <person name="Alikhan N.F."/>
            <person name="Baker D."/>
            <person name="Gharbi K."/>
            <person name="Hall N."/>
            <person name="Watson M."/>
            <person name="Adriaenssens E.M."/>
            <person name="Foster-Nyarko E."/>
            <person name="Jarju S."/>
            <person name="Secka A."/>
            <person name="Antonio M."/>
            <person name="Oren A."/>
            <person name="Chaudhuri R.R."/>
            <person name="La Ragione R."/>
            <person name="Hildebrand F."/>
            <person name="Pallen M.J."/>
        </authorList>
    </citation>
    <scope>NUCLEOTIDE SEQUENCE</scope>
    <source>
        <strain evidence="2">ChiHjej10B9-743</strain>
    </source>
</reference>
<dbReference type="AlphaFoldDB" id="A0A9D1ZDL2"/>
<dbReference type="InterPro" id="IPR036244">
    <property type="entry name" value="TipA-like_antibiotic-bd"/>
</dbReference>
<sequence length="141" mass="16004">MGKHDAFGALKRRAIEENERTYGREARERYGGDAVDAANERLASLSQDEWGEKDRLEQAIKERLRAAMATGDPAGEPARELARMHARWIALHWGEGRYSREAHRRLAQMYLADDRFRAYYDTAAGEGATEFLVAALESYLA</sequence>
<dbReference type="SUPFAM" id="SSF89082">
    <property type="entry name" value="Antibiotic binding domain of TipA-like multidrug resistance regulators"/>
    <property type="match status" value="1"/>
</dbReference>
<evidence type="ECO:0000313" key="2">
    <source>
        <dbReference type="EMBL" id="HIY79403.1"/>
    </source>
</evidence>
<feature type="domain" description="TipAS antibiotic-recognition" evidence="1">
    <location>
        <begin position="22"/>
        <end position="139"/>
    </location>
</feature>
<dbReference type="Proteomes" id="UP000824133">
    <property type="component" value="Unassembled WGS sequence"/>
</dbReference>
<dbReference type="InterPro" id="IPR012925">
    <property type="entry name" value="TipAS_dom"/>
</dbReference>
<dbReference type="EMBL" id="DXCP01000023">
    <property type="protein sequence ID" value="HIY79403.1"/>
    <property type="molecule type" value="Genomic_DNA"/>
</dbReference>
<evidence type="ECO:0000259" key="1">
    <source>
        <dbReference type="Pfam" id="PF07739"/>
    </source>
</evidence>
<accession>A0A9D1ZDL2</accession>
<name>A0A9D1ZDL2_9ACTN</name>
<evidence type="ECO:0000313" key="3">
    <source>
        <dbReference type="Proteomes" id="UP000824133"/>
    </source>
</evidence>
<gene>
    <name evidence="2" type="ORF">IAA42_03105</name>
</gene>
<protein>
    <submittedName>
        <fullName evidence="2">TipAS antibiotic-recognition domain-containing protein</fullName>
    </submittedName>
</protein>
<comment type="caution">
    <text evidence="2">The sequence shown here is derived from an EMBL/GenBank/DDBJ whole genome shotgun (WGS) entry which is preliminary data.</text>
</comment>
<organism evidence="2 3">
    <name type="scientific">Candidatus Olsenella excrementavium</name>
    <dbReference type="NCBI Taxonomy" id="2838709"/>
    <lineage>
        <taxon>Bacteria</taxon>
        <taxon>Bacillati</taxon>
        <taxon>Actinomycetota</taxon>
        <taxon>Coriobacteriia</taxon>
        <taxon>Coriobacteriales</taxon>
        <taxon>Atopobiaceae</taxon>
        <taxon>Olsenella</taxon>
    </lineage>
</organism>
<dbReference type="Pfam" id="PF07739">
    <property type="entry name" value="TipAS"/>
    <property type="match status" value="1"/>
</dbReference>
<reference evidence="2" key="2">
    <citation type="submission" date="2021-04" db="EMBL/GenBank/DDBJ databases">
        <authorList>
            <person name="Gilroy R."/>
        </authorList>
    </citation>
    <scope>NUCLEOTIDE SEQUENCE</scope>
    <source>
        <strain evidence="2">ChiHjej10B9-743</strain>
    </source>
</reference>
<dbReference type="Gene3D" id="1.10.490.50">
    <property type="entry name" value="Antibiotic binding domain of TipA-like multidrug resistance regulators"/>
    <property type="match status" value="1"/>
</dbReference>
<proteinExistence type="predicted"/>